<keyword evidence="3" id="KW-1185">Reference proteome</keyword>
<evidence type="ECO:0000256" key="1">
    <source>
        <dbReference type="SAM" id="SignalP"/>
    </source>
</evidence>
<sequence>MNNLKRIGAVAGVALSATLLATTSAFATWSSSLTRVHVNFNSREWADSSYTQIHFKNCSASDGARDYYSVTVELMRVDGFNKSFGSKTFSECFSRGDGDVTSTGVWNNLPSGDYVFIIRAIGNQTSNYPSLSVADVIVDTTKAD</sequence>
<protein>
    <recommendedName>
        <fullName evidence="4">Secreted protein</fullName>
    </recommendedName>
</protein>
<keyword evidence="1" id="KW-0732">Signal</keyword>
<evidence type="ECO:0000313" key="2">
    <source>
        <dbReference type="EMBL" id="MDX2915169.1"/>
    </source>
</evidence>
<gene>
    <name evidence="2" type="ORF">PV517_41680</name>
</gene>
<accession>A0ABU4LHG6</accession>
<dbReference type="Proteomes" id="UP001271723">
    <property type="component" value="Unassembled WGS sequence"/>
</dbReference>
<feature type="signal peptide" evidence="1">
    <location>
        <begin position="1"/>
        <end position="27"/>
    </location>
</feature>
<evidence type="ECO:0000313" key="3">
    <source>
        <dbReference type="Proteomes" id="UP001271723"/>
    </source>
</evidence>
<feature type="chain" id="PRO_5046629638" description="Secreted protein" evidence="1">
    <location>
        <begin position="28"/>
        <end position="144"/>
    </location>
</feature>
<comment type="caution">
    <text evidence="2">The sequence shown here is derived from an EMBL/GenBank/DDBJ whole genome shotgun (WGS) entry which is preliminary data.</text>
</comment>
<reference evidence="2 3" key="1">
    <citation type="journal article" date="2023" name="Microb. Genom.">
        <title>Mesoterricola silvestris gen. nov., sp. nov., Mesoterricola sediminis sp. nov., Geothrix oryzae sp. nov., Geothrix edaphica sp. nov., Geothrix rubra sp. nov., and Geothrix limicola sp. nov., six novel members of Acidobacteriota isolated from soils.</title>
        <authorList>
            <person name="Weisberg A.J."/>
            <person name="Pearce E."/>
            <person name="Kramer C.G."/>
            <person name="Chang J.H."/>
            <person name="Clarke C.R."/>
        </authorList>
    </citation>
    <scope>NUCLEOTIDE SEQUENCE [LARGE SCALE GENOMIC DNA]</scope>
    <source>
        <strain evidence="2 3">NRRL_B-2795</strain>
    </source>
</reference>
<evidence type="ECO:0008006" key="4">
    <source>
        <dbReference type="Google" id="ProtNLM"/>
    </source>
</evidence>
<organism evidence="2 3">
    <name type="scientific">Streptomyces griseiscabiei</name>
    <dbReference type="NCBI Taxonomy" id="2993540"/>
    <lineage>
        <taxon>Bacteria</taxon>
        <taxon>Bacillati</taxon>
        <taxon>Actinomycetota</taxon>
        <taxon>Actinomycetes</taxon>
        <taxon>Kitasatosporales</taxon>
        <taxon>Streptomycetaceae</taxon>
        <taxon>Streptomyces</taxon>
    </lineage>
</organism>
<dbReference type="RefSeq" id="WP_143673364.1">
    <property type="nucleotide sequence ID" value="NZ_JAGJBZ010000004.1"/>
</dbReference>
<name>A0ABU4LHG6_9ACTN</name>
<proteinExistence type="predicted"/>
<dbReference type="EMBL" id="JARAVY010000026">
    <property type="protein sequence ID" value="MDX2915169.1"/>
    <property type="molecule type" value="Genomic_DNA"/>
</dbReference>